<organism evidence="1">
    <name type="scientific">Corethrella appendiculata</name>
    <dbReference type="NCBI Taxonomy" id="1370023"/>
    <lineage>
        <taxon>Eukaryota</taxon>
        <taxon>Metazoa</taxon>
        <taxon>Ecdysozoa</taxon>
        <taxon>Arthropoda</taxon>
        <taxon>Hexapoda</taxon>
        <taxon>Insecta</taxon>
        <taxon>Pterygota</taxon>
        <taxon>Neoptera</taxon>
        <taxon>Endopterygota</taxon>
        <taxon>Diptera</taxon>
        <taxon>Nematocera</taxon>
        <taxon>Culicoidea</taxon>
        <taxon>Chaoboridae</taxon>
        <taxon>Corethrella</taxon>
    </lineage>
</organism>
<protein>
    <recommendedName>
        <fullName evidence="2">Protein pinocchio</fullName>
    </recommendedName>
</protein>
<evidence type="ECO:0008006" key="2">
    <source>
        <dbReference type="Google" id="ProtNLM"/>
    </source>
</evidence>
<accession>U5ECU8</accession>
<reference evidence="1" key="1">
    <citation type="journal article" date="2014" name="Insect Biochem. Mol. Biol.">
        <title>An insight into the sialome of the frog biting fly, Corethrella appendiculata.</title>
        <authorList>
            <person name="Ribeiro J.M.C."/>
            <person name="Chagas A.C."/>
            <person name="Pham V.M."/>
            <person name="Lounibos L.P."/>
            <person name="Calvo E."/>
        </authorList>
    </citation>
    <scope>NUCLEOTIDE SEQUENCE</scope>
    <source>
        <tissue evidence="1">Salivary glands</tissue>
    </source>
</reference>
<name>U5ECU8_9DIPT</name>
<proteinExistence type="evidence at transcript level"/>
<dbReference type="AlphaFoldDB" id="U5ECU8"/>
<sequence length="190" mass="20655">MSAASVQSPHLSDLICSSLGRNSISVSSSLSDLVGSPYDVSSDAVLSIEDLRAQMGTCFTCGVMWTQDHVSLDCSECGGYSLERPCMLCDGKCGQSWKRDFNMSHACGKARWQGICPKYPTPVLTIQSVPNTNTNINNNNNSTTNSCSNLSTSFTNQIQSTPSTCHHANQQFLQQELCIRLEKLTTKAQT</sequence>
<evidence type="ECO:0000313" key="1">
    <source>
        <dbReference type="EMBL" id="JAB54898.1"/>
    </source>
</evidence>
<dbReference type="EMBL" id="GANO01004973">
    <property type="protein sequence ID" value="JAB54898.1"/>
    <property type="molecule type" value="mRNA"/>
</dbReference>